<feature type="region of interest" description="Disordered" evidence="1">
    <location>
        <begin position="63"/>
        <end position="155"/>
    </location>
</feature>
<reference evidence="3" key="1">
    <citation type="journal article" date="2019" name="Int. J. Syst. Evol. Microbiol.">
        <title>The Global Catalogue of Microorganisms (GCM) 10K type strain sequencing project: providing services to taxonomists for standard genome sequencing and annotation.</title>
        <authorList>
            <consortium name="The Broad Institute Genomics Platform"/>
            <consortium name="The Broad Institute Genome Sequencing Center for Infectious Disease"/>
            <person name="Wu L."/>
            <person name="Ma J."/>
        </authorList>
    </citation>
    <scope>NUCLEOTIDE SEQUENCE [LARGE SCALE GENOMIC DNA]</scope>
    <source>
        <strain evidence="3">NBRC 112416</strain>
    </source>
</reference>
<dbReference type="RefSeq" id="WP_284338947.1">
    <property type="nucleotide sequence ID" value="NZ_BSNS01000004.1"/>
</dbReference>
<proteinExistence type="predicted"/>
<evidence type="ECO:0000313" key="2">
    <source>
        <dbReference type="EMBL" id="GLQ53497.1"/>
    </source>
</evidence>
<feature type="compositionally biased region" description="Low complexity" evidence="1">
    <location>
        <begin position="116"/>
        <end position="136"/>
    </location>
</feature>
<feature type="compositionally biased region" description="Low complexity" evidence="1">
    <location>
        <begin position="145"/>
        <end position="155"/>
    </location>
</feature>
<organism evidence="2 3">
    <name type="scientific">Devosia nitrariae</name>
    <dbReference type="NCBI Taxonomy" id="2071872"/>
    <lineage>
        <taxon>Bacteria</taxon>
        <taxon>Pseudomonadati</taxon>
        <taxon>Pseudomonadota</taxon>
        <taxon>Alphaproteobacteria</taxon>
        <taxon>Hyphomicrobiales</taxon>
        <taxon>Devosiaceae</taxon>
        <taxon>Devosia</taxon>
    </lineage>
</organism>
<dbReference type="Proteomes" id="UP001156691">
    <property type="component" value="Unassembled WGS sequence"/>
</dbReference>
<name>A0ABQ5W0T0_9HYPH</name>
<feature type="compositionally biased region" description="Pro residues" evidence="1">
    <location>
        <begin position="69"/>
        <end position="81"/>
    </location>
</feature>
<comment type="caution">
    <text evidence="2">The sequence shown here is derived from an EMBL/GenBank/DDBJ whole genome shotgun (WGS) entry which is preliminary data.</text>
</comment>
<protein>
    <submittedName>
        <fullName evidence="2">Uncharacterized protein</fullName>
    </submittedName>
</protein>
<keyword evidence="3" id="KW-1185">Reference proteome</keyword>
<evidence type="ECO:0000256" key="1">
    <source>
        <dbReference type="SAM" id="MobiDB-lite"/>
    </source>
</evidence>
<accession>A0ABQ5W0T0</accession>
<gene>
    <name evidence="2" type="ORF">GCM10010862_07560</name>
</gene>
<evidence type="ECO:0000313" key="3">
    <source>
        <dbReference type="Proteomes" id="UP001156691"/>
    </source>
</evidence>
<dbReference type="EMBL" id="BSNS01000004">
    <property type="protein sequence ID" value="GLQ53497.1"/>
    <property type="molecule type" value="Genomic_DNA"/>
</dbReference>
<sequence>MQISRRLTNGLAWAGLLIVVGVPSADILTAQFMGEPETIGSAVAGAPVVIDVGNKPRLDETRTAGIAAPPAPQVAPTPAPTPERTQVAETADPVDQYLRSGRPLPSYISNGGSETAAAPAAKPEEPAAPAEVAAKPSPVPERAQPTATPAAPADVATDAKPPVLQTEPDEVAIVAPDTKIAPVPMPLSMRPKSVTEPIVIPASVQATPSYPVVPSQPVTGYDDVVTAEELENWESGPLSEFLAARGQGGIDPGYDSDGFFLDEGPNSRATYRREVVEPPVVLVYPLYN</sequence>